<name>A0A0F2MEL0_SPOSC</name>
<evidence type="ECO:0000256" key="1">
    <source>
        <dbReference type="SAM" id="MobiDB-lite"/>
    </source>
</evidence>
<reference evidence="2 3" key="2">
    <citation type="journal article" date="2015" name="Eukaryot. Cell">
        <title>Asexual propagation of a virulent clone complex in a human and feline outbreak of sporotrichosis.</title>
        <authorList>
            <person name="Teixeira Mde M."/>
            <person name="Rodrigues A.M."/>
            <person name="Tsui C.K."/>
            <person name="de Almeida L.G."/>
            <person name="Van Diepeningen A.D."/>
            <person name="van den Ende B.G."/>
            <person name="Fernandes G.F."/>
            <person name="Kano R."/>
            <person name="Hamelin R.C."/>
            <person name="Lopes-Bezerra L.M."/>
            <person name="Vasconcelos A.T."/>
            <person name="de Hoog S."/>
            <person name="de Camargo Z.P."/>
            <person name="Felipe M.S."/>
        </authorList>
    </citation>
    <scope>NUCLEOTIDE SEQUENCE [LARGE SCALE GENOMIC DNA]</scope>
    <source>
        <strain evidence="2 3">1099-18</strain>
    </source>
</reference>
<accession>A0A0F2MEL0</accession>
<proteinExistence type="predicted"/>
<dbReference type="RefSeq" id="XP_016590185.1">
    <property type="nucleotide sequence ID" value="XM_016728959.1"/>
</dbReference>
<evidence type="ECO:0000313" key="2">
    <source>
        <dbReference type="EMBL" id="KJR87509.1"/>
    </source>
</evidence>
<organism evidence="2 3">
    <name type="scientific">Sporothrix schenckii 1099-18</name>
    <dbReference type="NCBI Taxonomy" id="1397361"/>
    <lineage>
        <taxon>Eukaryota</taxon>
        <taxon>Fungi</taxon>
        <taxon>Dikarya</taxon>
        <taxon>Ascomycota</taxon>
        <taxon>Pezizomycotina</taxon>
        <taxon>Sordariomycetes</taxon>
        <taxon>Sordariomycetidae</taxon>
        <taxon>Ophiostomatales</taxon>
        <taxon>Ophiostomataceae</taxon>
        <taxon>Sporothrix</taxon>
    </lineage>
</organism>
<sequence length="83" mass="9349">MQWQPTPSALVSTFVGLDCYALFHSNPALYWFGVNFMGTFRHTSGKLRNPRRSRHRLTSRPQQQAVPDAGPSCSTSSYFDGQP</sequence>
<dbReference type="VEuPathDB" id="FungiDB:SPSK_02064"/>
<evidence type="ECO:0000313" key="3">
    <source>
        <dbReference type="Proteomes" id="UP000033710"/>
    </source>
</evidence>
<feature type="compositionally biased region" description="Basic residues" evidence="1">
    <location>
        <begin position="43"/>
        <end position="58"/>
    </location>
</feature>
<dbReference type="GeneID" id="27664236"/>
<protein>
    <submittedName>
        <fullName evidence="2">Uncharacterized protein</fullName>
    </submittedName>
</protein>
<dbReference type="AlphaFoldDB" id="A0A0F2MEL0"/>
<feature type="region of interest" description="Disordered" evidence="1">
    <location>
        <begin position="43"/>
        <end position="83"/>
    </location>
</feature>
<comment type="caution">
    <text evidence="2">The sequence shown here is derived from an EMBL/GenBank/DDBJ whole genome shotgun (WGS) entry which is preliminary data.</text>
</comment>
<feature type="compositionally biased region" description="Polar residues" evidence="1">
    <location>
        <begin position="72"/>
        <end position="83"/>
    </location>
</feature>
<reference evidence="2 3" key="1">
    <citation type="journal article" date="2014" name="BMC Genomics">
        <title>Comparative genomics of the major fungal agents of human and animal Sporotrichosis: Sporothrix schenckii and Sporothrix brasiliensis.</title>
        <authorList>
            <person name="Teixeira M.M."/>
            <person name="de Almeida L.G."/>
            <person name="Kubitschek-Barreira P."/>
            <person name="Alves F.L."/>
            <person name="Kioshima E.S."/>
            <person name="Abadio A.K."/>
            <person name="Fernandes L."/>
            <person name="Derengowski L.S."/>
            <person name="Ferreira K.S."/>
            <person name="Souza R.C."/>
            <person name="Ruiz J.C."/>
            <person name="de Andrade N.C."/>
            <person name="Paes H.C."/>
            <person name="Nicola A.M."/>
            <person name="Albuquerque P."/>
            <person name="Gerber A.L."/>
            <person name="Martins V.P."/>
            <person name="Peconick L.D."/>
            <person name="Neto A.V."/>
            <person name="Chaucanez C.B."/>
            <person name="Silva P.A."/>
            <person name="Cunha O.L."/>
            <person name="de Oliveira F.F."/>
            <person name="dos Santos T.C."/>
            <person name="Barros A.L."/>
            <person name="Soares M.A."/>
            <person name="de Oliveira L.M."/>
            <person name="Marini M.M."/>
            <person name="Villalobos-Duno H."/>
            <person name="Cunha M.M."/>
            <person name="de Hoog S."/>
            <person name="da Silveira J.F."/>
            <person name="Henrissat B."/>
            <person name="Nino-Vega G.A."/>
            <person name="Cisalpino P.S."/>
            <person name="Mora-Montes H.M."/>
            <person name="Almeida S.R."/>
            <person name="Stajich J.E."/>
            <person name="Lopes-Bezerra L.M."/>
            <person name="Vasconcelos A.T."/>
            <person name="Felipe M.S."/>
        </authorList>
    </citation>
    <scope>NUCLEOTIDE SEQUENCE [LARGE SCALE GENOMIC DNA]</scope>
    <source>
        <strain evidence="2 3">1099-18</strain>
    </source>
</reference>
<dbReference type="Proteomes" id="UP000033710">
    <property type="component" value="Unassembled WGS sequence"/>
</dbReference>
<gene>
    <name evidence="2" type="ORF">SPSK_02064</name>
</gene>
<dbReference type="EMBL" id="AXCR01000005">
    <property type="protein sequence ID" value="KJR87509.1"/>
    <property type="molecule type" value="Genomic_DNA"/>
</dbReference>
<dbReference type="KEGG" id="ssck:SPSK_02064"/>